<comment type="subcellular location">
    <subcellularLocation>
        <location evidence="5">Cell membrane</location>
        <topology evidence="5">Multi-pass membrane protein</topology>
    </subcellularLocation>
    <subcellularLocation>
        <location evidence="1">Membrane</location>
        <topology evidence="1">Multi-pass membrane protein</topology>
    </subcellularLocation>
</comment>
<name>A0A7S7NW84_PALFE</name>
<feature type="transmembrane region" description="Helical" evidence="5">
    <location>
        <begin position="20"/>
        <end position="40"/>
    </location>
</feature>
<dbReference type="InterPro" id="IPR051781">
    <property type="entry name" value="Metallo-dep_Hydrolase"/>
</dbReference>
<keyword evidence="8" id="KW-1185">Reference proteome</keyword>
<dbReference type="Proteomes" id="UP000593892">
    <property type="component" value="Chromosome"/>
</dbReference>
<accession>A0A7S7NW84</accession>
<evidence type="ECO:0000313" key="7">
    <source>
        <dbReference type="EMBL" id="QOY90950.1"/>
    </source>
</evidence>
<keyword evidence="4 5" id="KW-0472">Membrane</keyword>
<dbReference type="InterPro" id="IPR006680">
    <property type="entry name" value="Amidohydro-rel"/>
</dbReference>
<dbReference type="PANTHER" id="PTHR43135:SF3">
    <property type="entry name" value="ALPHA-D-RIBOSE 1-METHYLPHOSPHONATE 5-TRIPHOSPHATE DIPHOSPHATASE"/>
    <property type="match status" value="1"/>
</dbReference>
<protein>
    <recommendedName>
        <fullName evidence="5">Transport permease protein</fullName>
    </recommendedName>
</protein>
<comment type="similarity">
    <text evidence="5">Belongs to the ABC-2 integral membrane protein family.</text>
</comment>
<dbReference type="RefSeq" id="WP_194452607.1">
    <property type="nucleotide sequence ID" value="NZ_CP063849.1"/>
</dbReference>
<dbReference type="PANTHER" id="PTHR43135">
    <property type="entry name" value="ALPHA-D-RIBOSE 1-METHYLPHOSPHONATE 5-TRIPHOSPHATE DIPHOSPHATASE"/>
    <property type="match status" value="1"/>
</dbReference>
<evidence type="ECO:0000313" key="8">
    <source>
        <dbReference type="Proteomes" id="UP000593892"/>
    </source>
</evidence>
<feature type="transmembrane region" description="Helical" evidence="5">
    <location>
        <begin position="167"/>
        <end position="185"/>
    </location>
</feature>
<dbReference type="SUPFAM" id="SSF51556">
    <property type="entry name" value="Metallo-dependent hydrolases"/>
    <property type="match status" value="1"/>
</dbReference>
<evidence type="ECO:0000256" key="2">
    <source>
        <dbReference type="ARBA" id="ARBA00022692"/>
    </source>
</evidence>
<feature type="transmembrane region" description="Helical" evidence="5">
    <location>
        <begin position="52"/>
        <end position="75"/>
    </location>
</feature>
<organism evidence="7 8">
    <name type="scientific">Paludibaculum fermentans</name>
    <dbReference type="NCBI Taxonomy" id="1473598"/>
    <lineage>
        <taxon>Bacteria</taxon>
        <taxon>Pseudomonadati</taxon>
        <taxon>Acidobacteriota</taxon>
        <taxon>Terriglobia</taxon>
        <taxon>Bryobacterales</taxon>
        <taxon>Bryobacteraceae</taxon>
        <taxon>Paludibaculum</taxon>
    </lineage>
</organism>
<reference evidence="7 8" key="1">
    <citation type="submission" date="2020-10" db="EMBL/GenBank/DDBJ databases">
        <title>Complete genome sequence of Paludibaculum fermentans P105T, a facultatively anaerobic acidobacterium capable of dissimilatory Fe(III) reduction.</title>
        <authorList>
            <person name="Dedysh S.N."/>
            <person name="Beletsky A.V."/>
            <person name="Kulichevskaya I.S."/>
            <person name="Mardanov A.V."/>
            <person name="Ravin N.V."/>
        </authorList>
    </citation>
    <scope>NUCLEOTIDE SEQUENCE [LARGE SCALE GENOMIC DNA]</scope>
    <source>
        <strain evidence="7 8">P105</strain>
    </source>
</reference>
<dbReference type="Pfam" id="PF12698">
    <property type="entry name" value="ABC2_membrane_3"/>
    <property type="match status" value="1"/>
</dbReference>
<dbReference type="InterPro" id="IPR047817">
    <property type="entry name" value="ABC2_TM_bact-type"/>
</dbReference>
<keyword evidence="3 5" id="KW-1133">Transmembrane helix</keyword>
<dbReference type="InterPro" id="IPR013525">
    <property type="entry name" value="ABC2_TM"/>
</dbReference>
<keyword evidence="5" id="KW-1003">Cell membrane</keyword>
<feature type="transmembrane region" description="Helical" evidence="5">
    <location>
        <begin position="95"/>
        <end position="118"/>
    </location>
</feature>
<dbReference type="KEGG" id="pfer:IRI77_13680"/>
<feature type="transmembrane region" description="Helical" evidence="5">
    <location>
        <begin position="222"/>
        <end position="240"/>
    </location>
</feature>
<keyword evidence="5" id="KW-0813">Transport</keyword>
<dbReference type="AlphaFoldDB" id="A0A7S7NW84"/>
<keyword evidence="2 5" id="KW-0812">Transmembrane</keyword>
<evidence type="ECO:0000256" key="4">
    <source>
        <dbReference type="ARBA" id="ARBA00023136"/>
    </source>
</evidence>
<dbReference type="GO" id="GO:0043190">
    <property type="term" value="C:ATP-binding cassette (ABC) transporter complex"/>
    <property type="evidence" value="ECO:0007669"/>
    <property type="project" value="InterPro"/>
</dbReference>
<dbReference type="PROSITE" id="PS51012">
    <property type="entry name" value="ABC_TM2"/>
    <property type="match status" value="1"/>
</dbReference>
<dbReference type="Gene3D" id="3.20.20.140">
    <property type="entry name" value="Metal-dependent hydrolases"/>
    <property type="match status" value="2"/>
</dbReference>
<dbReference type="InterPro" id="IPR032466">
    <property type="entry name" value="Metal_Hydrolase"/>
</dbReference>
<gene>
    <name evidence="7" type="ORF">IRI77_13680</name>
</gene>
<dbReference type="InterPro" id="IPR011059">
    <property type="entry name" value="Metal-dep_hydrolase_composite"/>
</dbReference>
<dbReference type="GO" id="GO:0140359">
    <property type="term" value="F:ABC-type transporter activity"/>
    <property type="evidence" value="ECO:0007669"/>
    <property type="project" value="InterPro"/>
</dbReference>
<sequence length="586" mass="63678">MKAYLAYIKSTLLLTTRDRLVVFFNFLFPLIFFVAFGEGFGARTSTGAMSQVLTMVLVIGVLGSGFFGAGMRATVERESGILRRFKVAPITPAPIVTAGLVTGWVLFLPTVIFFVLIAKLRYGMPFPEHIISLLVMVSAGVLAFRSLGAIIASVVNSMAESQIIIQLMYLPMLMLSGATVPLNIMPDWLQIVAQFLPSTHLYLGMQGILVRNESLAQNLTSVGSLVLTAIIGTVLSVKLFRWEKEDKFKPSAKFWVLGVLAPFIVMGVWQSQSRSNLKKTEILARQMRRTQNWLIRDARIFVGDGRVLESSSILIRNGRIVEIFEGKSPDAKSLNAEAIDASGKTVLPGLIDSGVQLMLPGTGTPDMQQDRLIKAMERELAAYLYCGVTAVRSAPDPLGVAPGIQARLESGELLGAELSLGSIPSAPSLVAGELAAGRTDILKDTLLQQVVRPQSMEILRRMAQSRTPNTEAKLPAPAFPLPPASLSGLPLLPHGPALHRELKLWVASGISTKDALQAATFTAAKAIGAAGRLGLVQPGYEATLLIVEGNPLEDISATERVWFVLFKGEHVRRDDLFENYDKEKDK</sequence>
<proteinExistence type="inferred from homology"/>
<evidence type="ECO:0000256" key="1">
    <source>
        <dbReference type="ARBA" id="ARBA00004141"/>
    </source>
</evidence>
<feature type="transmembrane region" description="Helical" evidence="5">
    <location>
        <begin position="252"/>
        <end position="269"/>
    </location>
</feature>
<dbReference type="SUPFAM" id="SSF51338">
    <property type="entry name" value="Composite domain of metallo-dependent hydrolases"/>
    <property type="match status" value="1"/>
</dbReference>
<dbReference type="EMBL" id="CP063849">
    <property type="protein sequence ID" value="QOY90950.1"/>
    <property type="molecule type" value="Genomic_DNA"/>
</dbReference>
<dbReference type="GO" id="GO:0016810">
    <property type="term" value="F:hydrolase activity, acting on carbon-nitrogen (but not peptide) bonds"/>
    <property type="evidence" value="ECO:0007669"/>
    <property type="project" value="InterPro"/>
</dbReference>
<dbReference type="InterPro" id="IPR000412">
    <property type="entry name" value="ABC_2_transport"/>
</dbReference>
<dbReference type="Gene3D" id="2.30.40.10">
    <property type="entry name" value="Urease, subunit C, domain 1"/>
    <property type="match status" value="2"/>
</dbReference>
<dbReference type="Pfam" id="PF01979">
    <property type="entry name" value="Amidohydro_1"/>
    <property type="match status" value="1"/>
</dbReference>
<evidence type="ECO:0000256" key="5">
    <source>
        <dbReference type="RuleBase" id="RU361157"/>
    </source>
</evidence>
<feature type="transmembrane region" description="Helical" evidence="5">
    <location>
        <begin position="130"/>
        <end position="155"/>
    </location>
</feature>
<evidence type="ECO:0000259" key="6">
    <source>
        <dbReference type="PROSITE" id="PS51012"/>
    </source>
</evidence>
<dbReference type="PRINTS" id="PR00164">
    <property type="entry name" value="ABC2TRNSPORT"/>
</dbReference>
<feature type="domain" description="ABC transmembrane type-2" evidence="6">
    <location>
        <begin position="16"/>
        <end position="243"/>
    </location>
</feature>
<evidence type="ECO:0000256" key="3">
    <source>
        <dbReference type="ARBA" id="ARBA00022989"/>
    </source>
</evidence>